<dbReference type="Pfam" id="PF12680">
    <property type="entry name" value="SnoaL_2"/>
    <property type="match status" value="1"/>
</dbReference>
<feature type="region of interest" description="Disordered" evidence="1">
    <location>
        <begin position="291"/>
        <end position="319"/>
    </location>
</feature>
<gene>
    <name evidence="4" type="ORF">BXY80_2046</name>
</gene>
<keyword evidence="5" id="KW-1185">Reference proteome</keyword>
<evidence type="ECO:0000256" key="2">
    <source>
        <dbReference type="SAM" id="SignalP"/>
    </source>
</evidence>
<feature type="domain" description="SnoaL-like" evidence="3">
    <location>
        <begin position="325"/>
        <end position="420"/>
    </location>
</feature>
<dbReference type="InterPro" id="IPR032710">
    <property type="entry name" value="NTF2-like_dom_sf"/>
</dbReference>
<protein>
    <recommendedName>
        <fullName evidence="3">SnoaL-like domain-containing protein</fullName>
    </recommendedName>
</protein>
<sequence>MKLYFSALCFLFFVFGFSQTNTEIFLFDLENNSSMIELKNVKNLSNNEGYDNQPSFINDRYIVFASMRNGQTDIAKYDTRYDSKSWVNFSEGGEYTPLKIPHKDEVSAVRLDKDGKQRLYTYNLRNGESKELINNLVVAYYTWYNKHTVVSAVIEKEQLNLFVSNLLDGSNIKHATNVGRSFHRIPNSNLVSFISKENKNQWQIKSLNPLTGKTKVIANTIQDVEDICWLDSKTLLSGKNNLLYKLRLKTDTSWKQIANLGSDGITKITRLIVNTEGNKLLIAGDVSTQKEATKETEDISEESSDNSNTNSENTTNETNIESIIQRNLNAYNARDINAFMKDYADDVKLYQYPNTLQTEGKEAMRKNYNDWFNRVKDLRAFVKKRIIFGNKVIDEEQVTANGQILNVVAIYEVKNGKIIKVTFMQ</sequence>
<dbReference type="Gene3D" id="2.120.10.30">
    <property type="entry name" value="TolB, C-terminal domain"/>
    <property type="match status" value="1"/>
</dbReference>
<evidence type="ECO:0000256" key="1">
    <source>
        <dbReference type="SAM" id="MobiDB-lite"/>
    </source>
</evidence>
<organism evidence="4 5">
    <name type="scientific">Ichthyenterobacterium magnum</name>
    <dbReference type="NCBI Taxonomy" id="1230530"/>
    <lineage>
        <taxon>Bacteria</taxon>
        <taxon>Pseudomonadati</taxon>
        <taxon>Bacteroidota</taxon>
        <taxon>Flavobacteriia</taxon>
        <taxon>Flavobacteriales</taxon>
        <taxon>Flavobacteriaceae</taxon>
        <taxon>Ichthyenterobacterium</taxon>
    </lineage>
</organism>
<dbReference type="InterPro" id="IPR037401">
    <property type="entry name" value="SnoaL-like"/>
</dbReference>
<feature type="chain" id="PRO_5019356599" description="SnoaL-like domain-containing protein" evidence="2">
    <location>
        <begin position="21"/>
        <end position="425"/>
    </location>
</feature>
<dbReference type="InterPro" id="IPR011659">
    <property type="entry name" value="WD40"/>
</dbReference>
<dbReference type="AlphaFoldDB" id="A0A420DLE6"/>
<dbReference type="Pfam" id="PF07676">
    <property type="entry name" value="PD40"/>
    <property type="match status" value="1"/>
</dbReference>
<dbReference type="SUPFAM" id="SSF69304">
    <property type="entry name" value="Tricorn protease N-terminal domain"/>
    <property type="match status" value="1"/>
</dbReference>
<comment type="caution">
    <text evidence="4">The sequence shown here is derived from an EMBL/GenBank/DDBJ whole genome shotgun (WGS) entry which is preliminary data.</text>
</comment>
<reference evidence="4 5" key="1">
    <citation type="submission" date="2018-09" db="EMBL/GenBank/DDBJ databases">
        <title>Genomic Encyclopedia of Archaeal and Bacterial Type Strains, Phase II (KMG-II): from individual species to whole genera.</title>
        <authorList>
            <person name="Goeker M."/>
        </authorList>
    </citation>
    <scope>NUCLEOTIDE SEQUENCE [LARGE SCALE GENOMIC DNA]</scope>
    <source>
        <strain evidence="4 5">DSM 26283</strain>
    </source>
</reference>
<dbReference type="Gene3D" id="3.10.450.50">
    <property type="match status" value="1"/>
</dbReference>
<dbReference type="EMBL" id="RAQJ01000003">
    <property type="protein sequence ID" value="RKE95028.1"/>
    <property type="molecule type" value="Genomic_DNA"/>
</dbReference>
<accession>A0A420DLE6</accession>
<dbReference type="InterPro" id="IPR011042">
    <property type="entry name" value="6-blade_b-propeller_TolB-like"/>
</dbReference>
<feature type="signal peptide" evidence="2">
    <location>
        <begin position="1"/>
        <end position="20"/>
    </location>
</feature>
<dbReference type="SUPFAM" id="SSF54427">
    <property type="entry name" value="NTF2-like"/>
    <property type="match status" value="1"/>
</dbReference>
<name>A0A420DLE6_9FLAO</name>
<keyword evidence="2" id="KW-0732">Signal</keyword>
<evidence type="ECO:0000313" key="4">
    <source>
        <dbReference type="EMBL" id="RKE95028.1"/>
    </source>
</evidence>
<feature type="compositionally biased region" description="Low complexity" evidence="1">
    <location>
        <begin position="305"/>
        <end position="319"/>
    </location>
</feature>
<dbReference type="OrthoDB" id="9797498at2"/>
<evidence type="ECO:0000313" key="5">
    <source>
        <dbReference type="Proteomes" id="UP000284892"/>
    </source>
</evidence>
<proteinExistence type="predicted"/>
<evidence type="ECO:0000259" key="3">
    <source>
        <dbReference type="Pfam" id="PF12680"/>
    </source>
</evidence>
<dbReference type="Proteomes" id="UP000284892">
    <property type="component" value="Unassembled WGS sequence"/>
</dbReference>